<gene>
    <name evidence="1" type="ORF">BmR1_04g08020</name>
</gene>
<reference evidence="1 2" key="2">
    <citation type="journal article" date="2013" name="PLoS ONE">
        <title>Whole genome mapping and re-organization of the nuclear and mitochondrial genomes of Babesia microti isolates.</title>
        <authorList>
            <person name="Cornillot E."/>
            <person name="Dassouli A."/>
            <person name="Garg A."/>
            <person name="Pachikara N."/>
            <person name="Randazzo S."/>
            <person name="Depoix D."/>
            <person name="Carcy B."/>
            <person name="Delbecq S."/>
            <person name="Frutos R."/>
            <person name="Silva J.C."/>
            <person name="Sutton R."/>
            <person name="Krause P.J."/>
            <person name="Mamoun C.B."/>
        </authorList>
    </citation>
    <scope>NUCLEOTIDE SEQUENCE [LARGE SCALE GENOMIC DNA]</scope>
    <source>
        <strain evidence="1 2">RI</strain>
    </source>
</reference>
<keyword evidence="1" id="KW-0687">Ribonucleoprotein</keyword>
<dbReference type="OrthoDB" id="413436at2759"/>
<reference evidence="1 2" key="3">
    <citation type="journal article" date="2016" name="Sci. Rep.">
        <title>Genome-wide diversity and gene expression profiling of Babesia microti isolates identify polymorphic genes that mediate host-pathogen interactions.</title>
        <authorList>
            <person name="Silva J.C."/>
            <person name="Cornillot E."/>
            <person name="McCracken C."/>
            <person name="Usmani-Brown S."/>
            <person name="Dwivedi A."/>
            <person name="Ifeonu O.O."/>
            <person name="Crabtree J."/>
            <person name="Gotia H.T."/>
            <person name="Virji A.Z."/>
            <person name="Reynes C."/>
            <person name="Colinge J."/>
            <person name="Kumar V."/>
            <person name="Lawres L."/>
            <person name="Pazzi J.E."/>
            <person name="Pablo J.V."/>
            <person name="Hung C."/>
            <person name="Brancato J."/>
            <person name="Kumari P."/>
            <person name="Orvis J."/>
            <person name="Tretina K."/>
            <person name="Chibucos M."/>
            <person name="Ott S."/>
            <person name="Sadzewicz L."/>
            <person name="Sengamalay N."/>
            <person name="Shetty A.C."/>
            <person name="Su Q."/>
            <person name="Tallon L."/>
            <person name="Fraser C.M."/>
            <person name="Frutos R."/>
            <person name="Molina D.M."/>
            <person name="Krause P.J."/>
            <person name="Ben Mamoun C."/>
        </authorList>
    </citation>
    <scope>NUCLEOTIDE SEQUENCE [LARGE SCALE GENOMIC DNA]</scope>
    <source>
        <strain evidence="1 2">RI</strain>
    </source>
</reference>
<dbReference type="GO" id="GO:0005840">
    <property type="term" value="C:ribosome"/>
    <property type="evidence" value="ECO:0007669"/>
    <property type="project" value="UniProtKB-KW"/>
</dbReference>
<proteinExistence type="predicted"/>
<evidence type="ECO:0000313" key="2">
    <source>
        <dbReference type="Proteomes" id="UP000002899"/>
    </source>
</evidence>
<dbReference type="EMBL" id="LN871599">
    <property type="protein sequence ID" value="CCF75788.1"/>
    <property type="molecule type" value="Genomic_DNA"/>
</dbReference>
<dbReference type="VEuPathDB" id="PiroplasmaDB:BmR1_04g08020"/>
<dbReference type="AlphaFoldDB" id="I7J9A6"/>
<sequence>MAARNPGPTLNKEPLGFPTYHNKCKRDYLSRRLFLESEVNTRIYKNIYHNLGLKGAIPIDSKTGYYLIRKRCIQNGYARGVFKLTRMAKMAFFHVAREGWLKRYGFRPDVFRN</sequence>
<dbReference type="GeneID" id="24426241"/>
<keyword evidence="2" id="KW-1185">Reference proteome</keyword>
<accession>I7J9A6</accession>
<name>I7J9A6_BABMR</name>
<reference evidence="1 2" key="1">
    <citation type="journal article" date="2012" name="Nucleic Acids Res.">
        <title>Sequencing of the smallest Apicomplexan genome from the human pathogen Babesia microti.</title>
        <authorList>
            <person name="Cornillot E."/>
            <person name="Hadj-Kaddour K."/>
            <person name="Dassouli A."/>
            <person name="Noel B."/>
            <person name="Ranwez V."/>
            <person name="Vacherie B."/>
            <person name="Augagneur Y."/>
            <person name="Bres V."/>
            <person name="Duclos A."/>
            <person name="Randazzo S."/>
            <person name="Carcy B."/>
            <person name="Debierre-Grockiego F."/>
            <person name="Delbecq S."/>
            <person name="Moubri-Menage K."/>
            <person name="Shams-Eldin H."/>
            <person name="Usmani-Brown S."/>
            <person name="Bringaud F."/>
            <person name="Wincker P."/>
            <person name="Vivares C.P."/>
            <person name="Schwarz R.T."/>
            <person name="Schetters T.P."/>
            <person name="Krause P.J."/>
            <person name="Gorenflot A."/>
            <person name="Berry V."/>
            <person name="Barbe V."/>
            <person name="Ben Mamoun C."/>
        </authorList>
    </citation>
    <scope>NUCLEOTIDE SEQUENCE [LARGE SCALE GENOMIC DNA]</scope>
    <source>
        <strain evidence="1 2">RI</strain>
    </source>
</reference>
<protein>
    <submittedName>
        <fullName evidence="1">Mitochondrial ribosomal protein S14, putative</fullName>
    </submittedName>
</protein>
<dbReference type="Proteomes" id="UP000002899">
    <property type="component" value="Chromosome IV"/>
</dbReference>
<evidence type="ECO:0000313" key="1">
    <source>
        <dbReference type="EMBL" id="CCF75788.1"/>
    </source>
</evidence>
<dbReference type="RefSeq" id="XP_012650196.1">
    <property type="nucleotide sequence ID" value="XM_012794742.1"/>
</dbReference>
<organism evidence="1 2">
    <name type="scientific">Babesia microti (strain RI)</name>
    <dbReference type="NCBI Taxonomy" id="1133968"/>
    <lineage>
        <taxon>Eukaryota</taxon>
        <taxon>Sar</taxon>
        <taxon>Alveolata</taxon>
        <taxon>Apicomplexa</taxon>
        <taxon>Aconoidasida</taxon>
        <taxon>Piroplasmida</taxon>
        <taxon>Babesiidae</taxon>
        <taxon>Babesia</taxon>
    </lineage>
</organism>
<dbReference type="KEGG" id="bmic:BmR1_04g08020"/>
<keyword evidence="1" id="KW-0689">Ribosomal protein</keyword>